<name>A0ACD1ABV0_9FIRM</name>
<proteinExistence type="predicted"/>
<reference evidence="1" key="1">
    <citation type="submission" date="2019-08" db="EMBL/GenBank/DDBJ databases">
        <title>Genome sequence of Clostridiales bacterium MT110.</title>
        <authorList>
            <person name="Cao J."/>
        </authorList>
    </citation>
    <scope>NUCLEOTIDE SEQUENCE</scope>
    <source>
        <strain evidence="1">MT110</strain>
    </source>
</reference>
<protein>
    <submittedName>
        <fullName evidence="1">Uncharacterized protein</fullName>
    </submittedName>
</protein>
<dbReference type="Proteomes" id="UP000594014">
    <property type="component" value="Chromosome"/>
</dbReference>
<gene>
    <name evidence="1" type="ORF">FRZ06_10090</name>
</gene>
<evidence type="ECO:0000313" key="1">
    <source>
        <dbReference type="EMBL" id="QOX63676.1"/>
    </source>
</evidence>
<dbReference type="EMBL" id="CP042469">
    <property type="protein sequence ID" value="QOX63676.1"/>
    <property type="molecule type" value="Genomic_DNA"/>
</dbReference>
<organism evidence="1 2">
    <name type="scientific">Anoxybacterium hadale</name>
    <dbReference type="NCBI Taxonomy" id="3408580"/>
    <lineage>
        <taxon>Bacteria</taxon>
        <taxon>Bacillati</taxon>
        <taxon>Bacillota</taxon>
        <taxon>Clostridia</taxon>
        <taxon>Peptostreptococcales</taxon>
        <taxon>Anaerovoracaceae</taxon>
        <taxon>Anoxybacterium</taxon>
    </lineage>
</organism>
<keyword evidence="2" id="KW-1185">Reference proteome</keyword>
<accession>A0ACD1ABV0</accession>
<evidence type="ECO:0000313" key="2">
    <source>
        <dbReference type="Proteomes" id="UP000594014"/>
    </source>
</evidence>
<sequence>MFQNNWAFIENGVCTNMGYFESMEKVKEFRALCDGTGMYDDLVPEEPGFWIGDYYIDGVWIHPISIPSKPAQSEASNGTGE</sequence>